<keyword evidence="5" id="KW-0067">ATP-binding</keyword>
<gene>
    <name evidence="10" type="ordered locus">FRAAL2455</name>
</gene>
<dbReference type="eggNOG" id="COG4249">
    <property type="taxonomic scope" value="Bacteria"/>
</dbReference>
<feature type="region of interest" description="Disordered" evidence="6">
    <location>
        <begin position="244"/>
        <end position="275"/>
    </location>
</feature>
<dbReference type="GO" id="GO:0006508">
    <property type="term" value="P:proteolysis"/>
    <property type="evidence" value="ECO:0007669"/>
    <property type="project" value="InterPro"/>
</dbReference>
<accession>Q0RMZ2</accession>
<dbReference type="EMBL" id="CT573213">
    <property type="protein sequence ID" value="CAJ61104.1"/>
    <property type="molecule type" value="Genomic_DNA"/>
</dbReference>
<dbReference type="InterPro" id="IPR050534">
    <property type="entry name" value="Coronavir_polyprotein_1ab"/>
</dbReference>
<organism evidence="10 11">
    <name type="scientific">Frankia alni (strain DSM 45986 / CECT 9034 / ACN14a)</name>
    <dbReference type="NCBI Taxonomy" id="326424"/>
    <lineage>
        <taxon>Bacteria</taxon>
        <taxon>Bacillati</taxon>
        <taxon>Actinomycetota</taxon>
        <taxon>Actinomycetes</taxon>
        <taxon>Frankiales</taxon>
        <taxon>Frankiaceae</taxon>
        <taxon>Frankia</taxon>
    </lineage>
</organism>
<feature type="domain" description="DNA2/NAM7 helicase helicase" evidence="8">
    <location>
        <begin position="843"/>
        <end position="880"/>
    </location>
</feature>
<dbReference type="Pfam" id="PF13086">
    <property type="entry name" value="AAA_11"/>
    <property type="match status" value="2"/>
</dbReference>
<dbReference type="InterPro" id="IPR027417">
    <property type="entry name" value="P-loop_NTPase"/>
</dbReference>
<dbReference type="GO" id="GO:0004197">
    <property type="term" value="F:cysteine-type endopeptidase activity"/>
    <property type="evidence" value="ECO:0007669"/>
    <property type="project" value="InterPro"/>
</dbReference>
<dbReference type="eggNOG" id="COG1112">
    <property type="taxonomic scope" value="Bacteria"/>
</dbReference>
<proteinExistence type="inferred from homology"/>
<dbReference type="InterPro" id="IPR047187">
    <property type="entry name" value="SF1_C_Upf1"/>
</dbReference>
<dbReference type="InterPro" id="IPR041679">
    <property type="entry name" value="DNA2/NAM7-like_C"/>
</dbReference>
<dbReference type="InterPro" id="IPR041677">
    <property type="entry name" value="DNA2/NAM7_AAA_11"/>
</dbReference>
<dbReference type="GO" id="GO:0043139">
    <property type="term" value="F:5'-3' DNA helicase activity"/>
    <property type="evidence" value="ECO:0007669"/>
    <property type="project" value="TreeGrafter"/>
</dbReference>
<evidence type="ECO:0000259" key="9">
    <source>
        <dbReference type="Pfam" id="PF13087"/>
    </source>
</evidence>
<evidence type="ECO:0000256" key="1">
    <source>
        <dbReference type="ARBA" id="ARBA00007913"/>
    </source>
</evidence>
<dbReference type="PANTHER" id="PTHR43788:SF8">
    <property type="entry name" value="DNA-BINDING PROTEIN SMUBP-2"/>
    <property type="match status" value="1"/>
</dbReference>
<dbReference type="GO" id="GO:0005524">
    <property type="term" value="F:ATP binding"/>
    <property type="evidence" value="ECO:0007669"/>
    <property type="project" value="UniProtKB-KW"/>
</dbReference>
<name>Q0RMZ2_FRAAA</name>
<evidence type="ECO:0000256" key="5">
    <source>
        <dbReference type="ARBA" id="ARBA00022840"/>
    </source>
</evidence>
<dbReference type="Gene3D" id="3.40.50.300">
    <property type="entry name" value="P-loop containing nucleotide triphosphate hydrolases"/>
    <property type="match status" value="2"/>
</dbReference>
<dbReference type="Pfam" id="PF13087">
    <property type="entry name" value="AAA_12"/>
    <property type="match status" value="1"/>
</dbReference>
<sequence>MADYIDGHFGPLPCVHEDLRQLADVLEHRTIGGFEPVQVITDPTADEMRLAIDDFLGSAGPDDLALLYVSGHGVRDVAGTGEFFFITHDSDHANVGAQTTVSATFVNDQLESCRAPQKIAILDCCLSGGFAMGFRTQEAKSGGSASAAPLTSRGVYVLSSSGPGENSYAGPVGAHGQAPSVFTGELVEALRTGAADHDGDGRISVDELFDHVNSRLRLRDGATRQIPVKSAIGVNGRIVVADNPRTSAARSRQPGPATAPTADRAANSGGDPRRQPDGWVRLLDYYRACLRGESAGGIYELRAASPDYVCLRGRERFLSGDADDEGYLPVPPEAAELVARVHAEGGELVAGYPMVVLAPASGARGRRKPQVAPLLTRRVEIVQDGSGWRLKLDSVASPDPTLAREVLGEQEAADLLTTYQATWHAGQPERLAAEARHLLLNDYALAVVQELQPLALEEHIDVRTPVVGARNVAALLRAPQDTATRKLLDDLQYISAHSSQIAETALDALRPDSAPAPPAGSAGAAPAVRLVTPWQSNDAQRSVLHSAMTSRVTVATGPPGTGKSQLVANLVATAVANGQRVLVASTNNRAVDEVWERCENELPGLLVRTGSASGPTNNRQRELQSLKELRNRATPHQTPTTCAIRLDLARSAETTLHDQLAGKARLEQDLLDLTEEQGRVAGQLHVDSAGLAQRLGSEAARWAAQAARTAKAWFFGKPRRSRLLTKLGVDGEPTAERCALVAQFADLESRRAGLLASLEGMPVDSGLLTDLRQREHDVLAASRELVEVDLGHASAAGQRAIDALLQTAPGRPDWSELRAVLPYVRGWAVTALSARRFPTAPGLFDLVIVDEASQCSIPAVLPLLFRAKRALIIGDAMQLPHIATLPPAKEGKIRAEAGLDADWLADRCLSYLRYSSFHAFDRTVEGASLLLDEHYRCHPAIAGLANRLFYADRLTVLTNVRAQRSADMDPLCWVDVAGRAENPADGSWLNRAEIDAVNDQIALLLGKLPPTGTIGVVTPFRAQSAAISTIWAAREPERVKVGTVHTFQGGERDAMVFSLVAADGIRPGTASWLEQQANLWNVAITRARSHLIVVGDSHYWHSRGGLGGSLLAAAQQGPGTTQRDAVADAQYEYRLRLAELLAVTYPQTAAQFGQTVGGYPADAVVTTSTGQTAMLLDRGHGTADPARHLRVQLARTALLSDPNAGRSGLRVAAWQLPINEGRLTGAP</sequence>
<dbReference type="InterPro" id="IPR018247">
    <property type="entry name" value="EF_Hand_1_Ca_BS"/>
</dbReference>
<dbReference type="CDD" id="cd18808">
    <property type="entry name" value="SF1_C_Upf1"/>
    <property type="match status" value="1"/>
</dbReference>
<keyword evidence="2" id="KW-0547">Nucleotide-binding</keyword>
<dbReference type="HOGENOM" id="CLU_280434_0_0_11"/>
<dbReference type="InterPro" id="IPR029030">
    <property type="entry name" value="Caspase-like_dom_sf"/>
</dbReference>
<dbReference type="MEROPS" id="C14.A07"/>
<dbReference type="PROSITE" id="PS00018">
    <property type="entry name" value="EF_HAND_1"/>
    <property type="match status" value="1"/>
</dbReference>
<evidence type="ECO:0000313" key="10">
    <source>
        <dbReference type="EMBL" id="CAJ61104.1"/>
    </source>
</evidence>
<comment type="similarity">
    <text evidence="1">Belongs to the DNA2/NAM7 helicase family.</text>
</comment>
<dbReference type="KEGG" id="fal:FRAAL2455"/>
<dbReference type="SUPFAM" id="SSF52129">
    <property type="entry name" value="Caspase-like"/>
    <property type="match status" value="1"/>
</dbReference>
<dbReference type="eggNOG" id="COG0507">
    <property type="taxonomic scope" value="Bacteria"/>
</dbReference>
<keyword evidence="11" id="KW-1185">Reference proteome</keyword>
<dbReference type="NCBIfam" id="NF047832">
    <property type="entry name" value="caspase_w_EACC1"/>
    <property type="match status" value="1"/>
</dbReference>
<feature type="domain" description="DNA2/NAM7 helicase helicase" evidence="8">
    <location>
        <begin position="536"/>
        <end position="652"/>
    </location>
</feature>
<evidence type="ECO:0000256" key="2">
    <source>
        <dbReference type="ARBA" id="ARBA00022741"/>
    </source>
</evidence>
<keyword evidence="4" id="KW-0347">Helicase</keyword>
<reference evidence="10 11" key="1">
    <citation type="journal article" date="2007" name="Genome Res.">
        <title>Genome characteristics of facultatively symbiotic Frankia sp. strains reflect host range and host plant biogeography.</title>
        <authorList>
            <person name="Normand P."/>
            <person name="Lapierre P."/>
            <person name="Tisa L.S."/>
            <person name="Gogarten J.P."/>
            <person name="Alloisio N."/>
            <person name="Bagnarol E."/>
            <person name="Bassi C.A."/>
            <person name="Berry A.M."/>
            <person name="Bickhart D.M."/>
            <person name="Choisne N."/>
            <person name="Couloux A."/>
            <person name="Cournoyer B."/>
            <person name="Cruveiller S."/>
            <person name="Daubin V."/>
            <person name="Demange N."/>
            <person name="Francino M.P."/>
            <person name="Goltsman E."/>
            <person name="Huang Y."/>
            <person name="Kopp O.R."/>
            <person name="Labarre L."/>
            <person name="Lapidus A."/>
            <person name="Lavire C."/>
            <person name="Marechal J."/>
            <person name="Martinez M."/>
            <person name="Mastronunzio J.E."/>
            <person name="Mullin B.C."/>
            <person name="Niemann J."/>
            <person name="Pujic P."/>
            <person name="Rawnsley T."/>
            <person name="Rouy Z."/>
            <person name="Schenowitz C."/>
            <person name="Sellstedt A."/>
            <person name="Tavares F."/>
            <person name="Tomkins J.P."/>
            <person name="Vallenet D."/>
            <person name="Valverde C."/>
            <person name="Wall L.G."/>
            <person name="Wang Y."/>
            <person name="Medigue C."/>
            <person name="Benson D.R."/>
        </authorList>
    </citation>
    <scope>NUCLEOTIDE SEQUENCE [LARGE SCALE GENOMIC DNA]</scope>
    <source>
        <strain evidence="11">DSM 45986 / CECT 9034 / ACN14a</strain>
    </source>
</reference>
<dbReference type="AlphaFoldDB" id="Q0RMZ2"/>
<dbReference type="SUPFAM" id="SSF52540">
    <property type="entry name" value="P-loop containing nucleoside triphosphate hydrolases"/>
    <property type="match status" value="1"/>
</dbReference>
<dbReference type="Pfam" id="PF00656">
    <property type="entry name" value="Peptidase_C14"/>
    <property type="match status" value="1"/>
</dbReference>
<dbReference type="Proteomes" id="UP000000657">
    <property type="component" value="Chromosome"/>
</dbReference>
<dbReference type="Gene3D" id="3.40.50.1460">
    <property type="match status" value="1"/>
</dbReference>
<evidence type="ECO:0000256" key="3">
    <source>
        <dbReference type="ARBA" id="ARBA00022801"/>
    </source>
</evidence>
<protein>
    <recommendedName>
        <fullName evidence="12">EF-hand domain-containing protein</fullName>
    </recommendedName>
</protein>
<dbReference type="PANTHER" id="PTHR43788">
    <property type="entry name" value="DNA2/NAM7 HELICASE FAMILY MEMBER"/>
    <property type="match status" value="1"/>
</dbReference>
<evidence type="ECO:0000259" key="8">
    <source>
        <dbReference type="Pfam" id="PF13086"/>
    </source>
</evidence>
<evidence type="ECO:0000313" key="11">
    <source>
        <dbReference type="Proteomes" id="UP000000657"/>
    </source>
</evidence>
<evidence type="ECO:0000259" key="7">
    <source>
        <dbReference type="Pfam" id="PF00656"/>
    </source>
</evidence>
<dbReference type="STRING" id="326424.FRAAL2455"/>
<keyword evidence="3" id="KW-0378">Hydrolase</keyword>
<feature type="domain" description="Peptidase C14 caspase" evidence="7">
    <location>
        <begin position="11"/>
        <end position="229"/>
    </location>
</feature>
<evidence type="ECO:0008006" key="12">
    <source>
        <dbReference type="Google" id="ProtNLM"/>
    </source>
</evidence>
<dbReference type="InterPro" id="IPR011600">
    <property type="entry name" value="Pept_C14_caspase"/>
</dbReference>
<evidence type="ECO:0000256" key="4">
    <source>
        <dbReference type="ARBA" id="ARBA00022806"/>
    </source>
</evidence>
<feature type="domain" description="DNA2/NAM7 helicase-like C-terminal" evidence="9">
    <location>
        <begin position="915"/>
        <end position="1097"/>
    </location>
</feature>
<evidence type="ECO:0000256" key="6">
    <source>
        <dbReference type="SAM" id="MobiDB-lite"/>
    </source>
</evidence>